<feature type="transmembrane region" description="Helical" evidence="1">
    <location>
        <begin position="20"/>
        <end position="41"/>
    </location>
</feature>
<protein>
    <submittedName>
        <fullName evidence="2">Uncharacterized protein</fullName>
    </submittedName>
</protein>
<dbReference type="Proteomes" id="UP000499080">
    <property type="component" value="Unassembled WGS sequence"/>
</dbReference>
<keyword evidence="1" id="KW-1133">Transmembrane helix</keyword>
<keyword evidence="1" id="KW-0812">Transmembrane</keyword>
<evidence type="ECO:0000313" key="2">
    <source>
        <dbReference type="EMBL" id="GBM11604.1"/>
    </source>
</evidence>
<dbReference type="EMBL" id="BGPR01000301">
    <property type="protein sequence ID" value="GBM11604.1"/>
    <property type="molecule type" value="Genomic_DNA"/>
</dbReference>
<keyword evidence="3" id="KW-1185">Reference proteome</keyword>
<gene>
    <name evidence="2" type="ORF">AVEN_180152_1</name>
</gene>
<proteinExistence type="predicted"/>
<evidence type="ECO:0000256" key="1">
    <source>
        <dbReference type="SAM" id="Phobius"/>
    </source>
</evidence>
<name>A0A4Y2D6K6_ARAVE</name>
<keyword evidence="1" id="KW-0472">Membrane</keyword>
<comment type="caution">
    <text evidence="2">The sequence shown here is derived from an EMBL/GenBank/DDBJ whole genome shotgun (WGS) entry which is preliminary data.</text>
</comment>
<dbReference type="AlphaFoldDB" id="A0A4Y2D6K6"/>
<reference evidence="2 3" key="1">
    <citation type="journal article" date="2019" name="Sci. Rep.">
        <title>Orb-weaving spider Araneus ventricosus genome elucidates the spidroin gene catalogue.</title>
        <authorList>
            <person name="Kono N."/>
            <person name="Nakamura H."/>
            <person name="Ohtoshi R."/>
            <person name="Moran D.A.P."/>
            <person name="Shinohara A."/>
            <person name="Yoshida Y."/>
            <person name="Fujiwara M."/>
            <person name="Mori M."/>
            <person name="Tomita M."/>
            <person name="Arakawa K."/>
        </authorList>
    </citation>
    <scope>NUCLEOTIDE SEQUENCE [LARGE SCALE GENOMIC DNA]</scope>
</reference>
<sequence length="103" mass="11169">MDTHANPAYPKGCMAIKMLFFLLLGGGGNVWSFGACLLSSLESGRLGRSEEISVSTDEFHYGTNFLLGDEVIGDSFQPFLFEVLSLPPHMPRLCEGTLLGIAK</sequence>
<evidence type="ECO:0000313" key="3">
    <source>
        <dbReference type="Proteomes" id="UP000499080"/>
    </source>
</evidence>
<organism evidence="2 3">
    <name type="scientific">Araneus ventricosus</name>
    <name type="common">Orbweaver spider</name>
    <name type="synonym">Epeira ventricosa</name>
    <dbReference type="NCBI Taxonomy" id="182803"/>
    <lineage>
        <taxon>Eukaryota</taxon>
        <taxon>Metazoa</taxon>
        <taxon>Ecdysozoa</taxon>
        <taxon>Arthropoda</taxon>
        <taxon>Chelicerata</taxon>
        <taxon>Arachnida</taxon>
        <taxon>Araneae</taxon>
        <taxon>Araneomorphae</taxon>
        <taxon>Entelegynae</taxon>
        <taxon>Araneoidea</taxon>
        <taxon>Araneidae</taxon>
        <taxon>Araneus</taxon>
    </lineage>
</organism>
<accession>A0A4Y2D6K6</accession>